<evidence type="ECO:0000313" key="1">
    <source>
        <dbReference type="EMBL" id="JAD47895.1"/>
    </source>
</evidence>
<dbReference type="EMBL" id="GBRH01250000">
    <property type="protein sequence ID" value="JAD47895.1"/>
    <property type="molecule type" value="Transcribed_RNA"/>
</dbReference>
<reference evidence="1" key="1">
    <citation type="submission" date="2014-09" db="EMBL/GenBank/DDBJ databases">
        <authorList>
            <person name="Magalhaes I.L.F."/>
            <person name="Oliveira U."/>
            <person name="Santos F.R."/>
            <person name="Vidigal T.H.D.A."/>
            <person name="Brescovit A.D."/>
            <person name="Santos A.J."/>
        </authorList>
    </citation>
    <scope>NUCLEOTIDE SEQUENCE</scope>
    <source>
        <tissue evidence="1">Shoot tissue taken approximately 20 cm above the soil surface</tissue>
    </source>
</reference>
<accession>A0A0A9AG14</accession>
<dbReference type="AlphaFoldDB" id="A0A0A9AG14"/>
<proteinExistence type="predicted"/>
<organism evidence="1">
    <name type="scientific">Arundo donax</name>
    <name type="common">Giant reed</name>
    <name type="synonym">Donax arundinaceus</name>
    <dbReference type="NCBI Taxonomy" id="35708"/>
    <lineage>
        <taxon>Eukaryota</taxon>
        <taxon>Viridiplantae</taxon>
        <taxon>Streptophyta</taxon>
        <taxon>Embryophyta</taxon>
        <taxon>Tracheophyta</taxon>
        <taxon>Spermatophyta</taxon>
        <taxon>Magnoliopsida</taxon>
        <taxon>Liliopsida</taxon>
        <taxon>Poales</taxon>
        <taxon>Poaceae</taxon>
        <taxon>PACMAD clade</taxon>
        <taxon>Arundinoideae</taxon>
        <taxon>Arundineae</taxon>
        <taxon>Arundo</taxon>
    </lineage>
</organism>
<name>A0A0A9AG14_ARUDO</name>
<reference evidence="1" key="2">
    <citation type="journal article" date="2015" name="Data Brief">
        <title>Shoot transcriptome of the giant reed, Arundo donax.</title>
        <authorList>
            <person name="Barrero R.A."/>
            <person name="Guerrero F.D."/>
            <person name="Moolhuijzen P."/>
            <person name="Goolsby J.A."/>
            <person name="Tidwell J."/>
            <person name="Bellgard S.E."/>
            <person name="Bellgard M.I."/>
        </authorList>
    </citation>
    <scope>NUCLEOTIDE SEQUENCE</scope>
    <source>
        <tissue evidence="1">Shoot tissue taken approximately 20 cm above the soil surface</tissue>
    </source>
</reference>
<sequence>MRQCSTRCSGGRRAEVRRCGGRQKSHNQFIASMHKFTFIIAQLLQRRVNTLFLKYLNQLSYWWRYLGRRSPWAPNPHCYKNATIRLNEKRTIKALP</sequence>
<protein>
    <submittedName>
        <fullName evidence="1">Uncharacterized protein</fullName>
    </submittedName>
</protein>